<keyword evidence="3" id="KW-1185">Reference proteome</keyword>
<sequence length="91" mass="9701">MILAITGGVLSILASTLLYLASPNQRWGSLPVSPRFAGWAGLALLGAAIVMLLQWAGPATAIFIVMTLAMTVWSVVPIMVALWRRQPEGPK</sequence>
<proteinExistence type="predicted"/>
<gene>
    <name evidence="2" type="ORF">SAMN06296065_106213</name>
</gene>
<organism evidence="2 3">
    <name type="scientific">Novosphingobium panipatense</name>
    <dbReference type="NCBI Taxonomy" id="428991"/>
    <lineage>
        <taxon>Bacteria</taxon>
        <taxon>Pseudomonadati</taxon>
        <taxon>Pseudomonadota</taxon>
        <taxon>Alphaproteobacteria</taxon>
        <taxon>Sphingomonadales</taxon>
        <taxon>Sphingomonadaceae</taxon>
        <taxon>Novosphingobium</taxon>
    </lineage>
</organism>
<evidence type="ECO:0000313" key="2">
    <source>
        <dbReference type="EMBL" id="SMP72389.1"/>
    </source>
</evidence>
<keyword evidence="1" id="KW-0812">Transmembrane</keyword>
<dbReference type="RefSeq" id="WP_283406412.1">
    <property type="nucleotide sequence ID" value="NZ_FXUI01000006.1"/>
</dbReference>
<dbReference type="EMBL" id="FXUI01000006">
    <property type="protein sequence ID" value="SMP72389.1"/>
    <property type="molecule type" value="Genomic_DNA"/>
</dbReference>
<protein>
    <recommendedName>
        <fullName evidence="4">DUF3325 domain-containing protein</fullName>
    </recommendedName>
</protein>
<dbReference type="Proteomes" id="UP001157910">
    <property type="component" value="Unassembled WGS sequence"/>
</dbReference>
<comment type="caution">
    <text evidence="2">The sequence shown here is derived from an EMBL/GenBank/DDBJ whole genome shotgun (WGS) entry which is preliminary data.</text>
</comment>
<evidence type="ECO:0000256" key="1">
    <source>
        <dbReference type="SAM" id="Phobius"/>
    </source>
</evidence>
<evidence type="ECO:0000313" key="3">
    <source>
        <dbReference type="Proteomes" id="UP001157910"/>
    </source>
</evidence>
<name>A0ABY1QKQ1_9SPHN</name>
<keyword evidence="1" id="KW-0472">Membrane</keyword>
<accession>A0ABY1QKQ1</accession>
<evidence type="ECO:0008006" key="4">
    <source>
        <dbReference type="Google" id="ProtNLM"/>
    </source>
</evidence>
<reference evidence="2 3" key="1">
    <citation type="submission" date="2017-05" db="EMBL/GenBank/DDBJ databases">
        <authorList>
            <person name="Varghese N."/>
            <person name="Submissions S."/>
        </authorList>
    </citation>
    <scope>NUCLEOTIDE SEQUENCE [LARGE SCALE GENOMIC DNA]</scope>
    <source>
        <strain evidence="2 3">SM16</strain>
    </source>
</reference>
<keyword evidence="1" id="KW-1133">Transmembrane helix</keyword>
<feature type="transmembrane region" description="Helical" evidence="1">
    <location>
        <begin position="36"/>
        <end position="55"/>
    </location>
</feature>
<feature type="transmembrane region" description="Helical" evidence="1">
    <location>
        <begin position="62"/>
        <end position="83"/>
    </location>
</feature>